<dbReference type="GO" id="GO:0005524">
    <property type="term" value="F:ATP binding"/>
    <property type="evidence" value="ECO:0007669"/>
    <property type="project" value="UniProtKB-UniRule"/>
</dbReference>
<evidence type="ECO:0000256" key="7">
    <source>
        <dbReference type="PROSITE-ProRule" id="PRU10141"/>
    </source>
</evidence>
<keyword evidence="3 7" id="KW-0547">Nucleotide-binding</keyword>
<evidence type="ECO:0000256" key="4">
    <source>
        <dbReference type="ARBA" id="ARBA00022840"/>
    </source>
</evidence>
<evidence type="ECO:0000313" key="11">
    <source>
        <dbReference type="Proteomes" id="UP000886520"/>
    </source>
</evidence>
<protein>
    <recommendedName>
        <fullName evidence="1">non-specific serine/threonine protein kinase</fullName>
        <ecNumber evidence="1">2.7.11.1</ecNumber>
    </recommendedName>
</protein>
<comment type="catalytic activity">
    <reaction evidence="6">
        <text>L-seryl-[protein] + ATP = O-phospho-L-seryl-[protein] + ADP + H(+)</text>
        <dbReference type="Rhea" id="RHEA:17989"/>
        <dbReference type="Rhea" id="RHEA-COMP:9863"/>
        <dbReference type="Rhea" id="RHEA-COMP:11604"/>
        <dbReference type="ChEBI" id="CHEBI:15378"/>
        <dbReference type="ChEBI" id="CHEBI:29999"/>
        <dbReference type="ChEBI" id="CHEBI:30616"/>
        <dbReference type="ChEBI" id="CHEBI:83421"/>
        <dbReference type="ChEBI" id="CHEBI:456216"/>
        <dbReference type="EC" id="2.7.11.1"/>
    </reaction>
</comment>
<dbReference type="EC" id="2.7.11.1" evidence="1"/>
<dbReference type="FunFam" id="1.10.510.10:FF:000095">
    <property type="entry name" value="protein STRUBBELIG-RECEPTOR FAMILY 8"/>
    <property type="match status" value="1"/>
</dbReference>
<name>A0A9D4V4V2_ADICA</name>
<feature type="domain" description="Protein kinase" evidence="9">
    <location>
        <begin position="132"/>
        <end position="419"/>
    </location>
</feature>
<dbReference type="PROSITE" id="PS00107">
    <property type="entry name" value="PROTEIN_KINASE_ATP"/>
    <property type="match status" value="1"/>
</dbReference>
<dbReference type="Gene3D" id="1.10.510.10">
    <property type="entry name" value="Transferase(Phosphotransferase) domain 1"/>
    <property type="match status" value="1"/>
</dbReference>
<dbReference type="PANTHER" id="PTHR45621">
    <property type="entry name" value="OS01G0588500 PROTEIN-RELATED"/>
    <property type="match status" value="1"/>
</dbReference>
<evidence type="ECO:0000256" key="5">
    <source>
        <dbReference type="ARBA" id="ARBA00047899"/>
    </source>
</evidence>
<evidence type="ECO:0000256" key="1">
    <source>
        <dbReference type="ARBA" id="ARBA00012513"/>
    </source>
</evidence>
<dbReference type="CDD" id="cd14066">
    <property type="entry name" value="STKc_IRAK"/>
    <property type="match status" value="1"/>
</dbReference>
<evidence type="ECO:0000256" key="3">
    <source>
        <dbReference type="ARBA" id="ARBA00022741"/>
    </source>
</evidence>
<feature type="compositionally biased region" description="Low complexity" evidence="8">
    <location>
        <begin position="59"/>
        <end position="71"/>
    </location>
</feature>
<gene>
    <name evidence="10" type="ORF">GOP47_0004757</name>
</gene>
<dbReference type="OrthoDB" id="4062651at2759"/>
<dbReference type="InterPro" id="IPR011009">
    <property type="entry name" value="Kinase-like_dom_sf"/>
</dbReference>
<keyword evidence="11" id="KW-1185">Reference proteome</keyword>
<dbReference type="InterPro" id="IPR000719">
    <property type="entry name" value="Prot_kinase_dom"/>
</dbReference>
<feature type="compositionally biased region" description="Polar residues" evidence="8">
    <location>
        <begin position="48"/>
        <end position="57"/>
    </location>
</feature>
<comment type="caution">
    <text evidence="10">The sequence shown here is derived from an EMBL/GenBank/DDBJ whole genome shotgun (WGS) entry which is preliminary data.</text>
</comment>
<dbReference type="FunFam" id="3.30.200.20:FF:000228">
    <property type="entry name" value="Serine/threonine-protein kinase BIK1"/>
    <property type="match status" value="1"/>
</dbReference>
<sequence>MGCLPFSSSRSERPAEGDSKFKFSWSIFRNPASAQGKRSSKSAPAISSLPQSNAEPRSSSHLASSSAAHNSIEASSVSSSTNLQQVEEEETRRRDAPCISSDATPLMQSISERTSELQVFTFGELRGVCQGFSRSNLVGEGGFGCVYRGFIKNTSSKEAQSSKEVAVKLLNRNGQQGHKEWLAEVRFLGLVEHPNLVKLVGYCAEDDERGIQRLLVYEFIARGSLEGYLFSKSQSVLSWRQRIQIMLGAARGLAYLHQEIEGIQVIFRDFKTSNVLLDEDFTPKLSDFGLARQGPEMGATHVSTSVVGTIGYAAPEYVQTGHLTSKSDVWSFGVVLFEMLTGRRSVDRNRPKSEQHLLEWVRPYLHGSKKLHLIMDPRFEGDYSLVQAQKIVELALHCCHRAPRARPTMSSVVKKLKWILEDVSSSNAHADVATDKEGSVQMDGHNKEVAPVKRRKLVIEDVKRRIWAPKAISL</sequence>
<keyword evidence="2" id="KW-0808">Transferase</keyword>
<reference evidence="10 11" key="1">
    <citation type="submission" date="2021-01" db="EMBL/GenBank/DDBJ databases">
        <title>Adiantum capillus-veneris genome.</title>
        <authorList>
            <person name="Fang Y."/>
            <person name="Liao Q."/>
        </authorList>
    </citation>
    <scope>NUCLEOTIDE SEQUENCE [LARGE SCALE GENOMIC DNA]</scope>
    <source>
        <strain evidence="10">H3</strain>
        <tissue evidence="10">Leaf</tissue>
    </source>
</reference>
<dbReference type="AlphaFoldDB" id="A0A9D4V4V2"/>
<keyword evidence="4 7" id="KW-0067">ATP-binding</keyword>
<organism evidence="10 11">
    <name type="scientific">Adiantum capillus-veneris</name>
    <name type="common">Maidenhair fern</name>
    <dbReference type="NCBI Taxonomy" id="13818"/>
    <lineage>
        <taxon>Eukaryota</taxon>
        <taxon>Viridiplantae</taxon>
        <taxon>Streptophyta</taxon>
        <taxon>Embryophyta</taxon>
        <taxon>Tracheophyta</taxon>
        <taxon>Polypodiopsida</taxon>
        <taxon>Polypodiidae</taxon>
        <taxon>Polypodiales</taxon>
        <taxon>Pteridineae</taxon>
        <taxon>Pteridaceae</taxon>
        <taxon>Vittarioideae</taxon>
        <taxon>Adiantum</taxon>
    </lineage>
</organism>
<dbReference type="SUPFAM" id="SSF56112">
    <property type="entry name" value="Protein kinase-like (PK-like)"/>
    <property type="match status" value="1"/>
</dbReference>
<evidence type="ECO:0000313" key="10">
    <source>
        <dbReference type="EMBL" id="KAI5079278.1"/>
    </source>
</evidence>
<feature type="compositionally biased region" description="Polar residues" evidence="8">
    <location>
        <begin position="72"/>
        <end position="85"/>
    </location>
</feature>
<dbReference type="InterPro" id="IPR050823">
    <property type="entry name" value="Plant_Ser_Thr_Prot_Kinase"/>
</dbReference>
<evidence type="ECO:0000256" key="6">
    <source>
        <dbReference type="ARBA" id="ARBA00048679"/>
    </source>
</evidence>
<dbReference type="GO" id="GO:0004674">
    <property type="term" value="F:protein serine/threonine kinase activity"/>
    <property type="evidence" value="ECO:0007669"/>
    <property type="project" value="UniProtKB-EC"/>
</dbReference>
<dbReference type="Pfam" id="PF07714">
    <property type="entry name" value="PK_Tyr_Ser-Thr"/>
    <property type="match status" value="1"/>
</dbReference>
<feature type="region of interest" description="Disordered" evidence="8">
    <location>
        <begin position="32"/>
        <end position="105"/>
    </location>
</feature>
<dbReference type="InterPro" id="IPR017441">
    <property type="entry name" value="Protein_kinase_ATP_BS"/>
</dbReference>
<dbReference type="PROSITE" id="PS50011">
    <property type="entry name" value="PROTEIN_KINASE_DOM"/>
    <property type="match status" value="1"/>
</dbReference>
<evidence type="ECO:0000256" key="2">
    <source>
        <dbReference type="ARBA" id="ARBA00022679"/>
    </source>
</evidence>
<feature type="binding site" evidence="7">
    <location>
        <position position="168"/>
    </location>
    <ligand>
        <name>ATP</name>
        <dbReference type="ChEBI" id="CHEBI:30616"/>
    </ligand>
</feature>
<comment type="catalytic activity">
    <reaction evidence="5">
        <text>L-threonyl-[protein] + ATP = O-phospho-L-threonyl-[protein] + ADP + H(+)</text>
        <dbReference type="Rhea" id="RHEA:46608"/>
        <dbReference type="Rhea" id="RHEA-COMP:11060"/>
        <dbReference type="Rhea" id="RHEA-COMP:11605"/>
        <dbReference type="ChEBI" id="CHEBI:15378"/>
        <dbReference type="ChEBI" id="CHEBI:30013"/>
        <dbReference type="ChEBI" id="CHEBI:30616"/>
        <dbReference type="ChEBI" id="CHEBI:61977"/>
        <dbReference type="ChEBI" id="CHEBI:456216"/>
        <dbReference type="EC" id="2.7.11.1"/>
    </reaction>
</comment>
<evidence type="ECO:0000256" key="8">
    <source>
        <dbReference type="SAM" id="MobiDB-lite"/>
    </source>
</evidence>
<evidence type="ECO:0000259" key="9">
    <source>
        <dbReference type="PROSITE" id="PS50011"/>
    </source>
</evidence>
<dbReference type="Proteomes" id="UP000886520">
    <property type="component" value="Chromosome 5"/>
</dbReference>
<dbReference type="EMBL" id="JABFUD020000005">
    <property type="protein sequence ID" value="KAI5079278.1"/>
    <property type="molecule type" value="Genomic_DNA"/>
</dbReference>
<dbReference type="InterPro" id="IPR001245">
    <property type="entry name" value="Ser-Thr/Tyr_kinase_cat_dom"/>
</dbReference>
<dbReference type="Gene3D" id="3.30.200.20">
    <property type="entry name" value="Phosphorylase Kinase, domain 1"/>
    <property type="match status" value="1"/>
</dbReference>
<accession>A0A9D4V4V2</accession>
<proteinExistence type="predicted"/>